<dbReference type="GO" id="GO:0003677">
    <property type="term" value="F:DNA binding"/>
    <property type="evidence" value="ECO:0007669"/>
    <property type="project" value="UniProtKB-KW"/>
</dbReference>
<accession>A0A263BQY6</accession>
<dbReference type="InterPro" id="IPR018490">
    <property type="entry name" value="cNMP-bd_dom_sf"/>
</dbReference>
<organism evidence="7 8">
    <name type="scientific">Lottiidibacillus patelloidae</name>
    <dbReference type="NCBI Taxonomy" id="2670334"/>
    <lineage>
        <taxon>Bacteria</taxon>
        <taxon>Bacillati</taxon>
        <taxon>Bacillota</taxon>
        <taxon>Bacilli</taxon>
        <taxon>Bacillales</taxon>
        <taxon>Bacillaceae</taxon>
        <taxon>Lottiidibacillus</taxon>
    </lineage>
</organism>
<dbReference type="PROSITE" id="PS51063">
    <property type="entry name" value="HTH_CRP_2"/>
    <property type="match status" value="1"/>
</dbReference>
<dbReference type="AlphaFoldDB" id="A0A263BQY6"/>
<reference evidence="8" key="1">
    <citation type="submission" date="2017-08" db="EMBL/GenBank/DDBJ databases">
        <authorList>
            <person name="Huang Z."/>
        </authorList>
    </citation>
    <scope>NUCLEOTIDE SEQUENCE [LARGE SCALE GENOMIC DNA]</scope>
    <source>
        <strain evidence="8">SA5d-4</strain>
    </source>
</reference>
<evidence type="ECO:0000259" key="5">
    <source>
        <dbReference type="PROSITE" id="PS50042"/>
    </source>
</evidence>
<dbReference type="SUPFAM" id="SSF46785">
    <property type="entry name" value="Winged helix' DNA-binding domain"/>
    <property type="match status" value="1"/>
</dbReference>
<dbReference type="CDD" id="cd00038">
    <property type="entry name" value="CAP_ED"/>
    <property type="match status" value="1"/>
</dbReference>
<dbReference type="Proteomes" id="UP000217083">
    <property type="component" value="Unassembled WGS sequence"/>
</dbReference>
<name>A0A263BQY6_9BACI</name>
<comment type="caution">
    <text evidence="7">The sequence shown here is derived from an EMBL/GenBank/DDBJ whole genome shotgun (WGS) entry which is preliminary data.</text>
</comment>
<dbReference type="SMART" id="SM00419">
    <property type="entry name" value="HTH_CRP"/>
    <property type="match status" value="1"/>
</dbReference>
<proteinExistence type="predicted"/>
<dbReference type="PANTHER" id="PTHR24567:SF74">
    <property type="entry name" value="HTH-TYPE TRANSCRIPTIONAL REGULATOR ARCR"/>
    <property type="match status" value="1"/>
</dbReference>
<protein>
    <recommendedName>
        <fullName evidence="9">Crp/Fnr family transcriptional regulator</fullName>
    </recommendedName>
</protein>
<keyword evidence="2" id="KW-0238">DNA-binding</keyword>
<evidence type="ECO:0000313" key="7">
    <source>
        <dbReference type="EMBL" id="OZM55988.1"/>
    </source>
</evidence>
<dbReference type="PROSITE" id="PS50042">
    <property type="entry name" value="CNMP_BINDING_3"/>
    <property type="match status" value="1"/>
</dbReference>
<evidence type="ECO:0000313" key="8">
    <source>
        <dbReference type="Proteomes" id="UP000217083"/>
    </source>
</evidence>
<dbReference type="InterPro" id="IPR012318">
    <property type="entry name" value="HTH_CRP"/>
</dbReference>
<feature type="domain" description="HTH crp-type" evidence="6">
    <location>
        <begin position="150"/>
        <end position="223"/>
    </location>
</feature>
<dbReference type="SMART" id="SM00100">
    <property type="entry name" value="cNMP"/>
    <property type="match status" value="1"/>
</dbReference>
<gene>
    <name evidence="7" type="ORF">CIB95_14170</name>
</gene>
<reference evidence="7 8" key="2">
    <citation type="submission" date="2017-09" db="EMBL/GenBank/DDBJ databases">
        <title>Bacillus patelloidae sp. nov., isolated from the intestinal tract of a marine limpet.</title>
        <authorList>
            <person name="Liu R."/>
            <person name="Dong C."/>
            <person name="Shao Z."/>
        </authorList>
    </citation>
    <scope>NUCLEOTIDE SEQUENCE [LARGE SCALE GENOMIC DNA]</scope>
    <source>
        <strain evidence="7 8">SA5d-4</strain>
    </source>
</reference>
<evidence type="ECO:0000256" key="4">
    <source>
        <dbReference type="ARBA" id="ARBA00023163"/>
    </source>
</evidence>
<dbReference type="EMBL" id="NPIA01000009">
    <property type="protein sequence ID" value="OZM55988.1"/>
    <property type="molecule type" value="Genomic_DNA"/>
</dbReference>
<dbReference type="Pfam" id="PF13545">
    <property type="entry name" value="HTH_Crp_2"/>
    <property type="match status" value="1"/>
</dbReference>
<dbReference type="Gene3D" id="2.60.120.10">
    <property type="entry name" value="Jelly Rolls"/>
    <property type="match status" value="1"/>
</dbReference>
<dbReference type="GO" id="GO:0003700">
    <property type="term" value="F:DNA-binding transcription factor activity"/>
    <property type="evidence" value="ECO:0007669"/>
    <property type="project" value="TreeGrafter"/>
</dbReference>
<dbReference type="GO" id="GO:0005829">
    <property type="term" value="C:cytosol"/>
    <property type="evidence" value="ECO:0007669"/>
    <property type="project" value="TreeGrafter"/>
</dbReference>
<dbReference type="Gene3D" id="1.10.10.10">
    <property type="entry name" value="Winged helix-like DNA-binding domain superfamily/Winged helix DNA-binding domain"/>
    <property type="match status" value="1"/>
</dbReference>
<evidence type="ECO:0000256" key="3">
    <source>
        <dbReference type="ARBA" id="ARBA00023159"/>
    </source>
</evidence>
<dbReference type="InterPro" id="IPR036390">
    <property type="entry name" value="WH_DNA-bd_sf"/>
</dbReference>
<evidence type="ECO:0000256" key="2">
    <source>
        <dbReference type="ARBA" id="ARBA00023125"/>
    </source>
</evidence>
<keyword evidence="8" id="KW-1185">Reference proteome</keyword>
<keyword evidence="4" id="KW-0804">Transcription</keyword>
<sequence>MSTPCPLNQAENFKHNTLSFSNDSFQKLELIMYKQKVEKDSYLYWEGDKAEKLYYLVSGTVRLTKMTDDGKDLSLYYFQPGDLFGEMDRSKDQVCTFSAEALTECEVGVIQREDLESLLWQNGDVAIEFISWMGHMQKFTQLKLRDLMFFGKNGALASTLIRMTNTFGEQTGSKIVINKRFTNIEIASLIGSTRETVNRMLSQLKKDKAIDYKNGYLTILNLEYLKEICHCEGCPASICRL</sequence>
<dbReference type="Pfam" id="PF00027">
    <property type="entry name" value="cNMP_binding"/>
    <property type="match status" value="1"/>
</dbReference>
<keyword evidence="1" id="KW-0805">Transcription regulation</keyword>
<dbReference type="PANTHER" id="PTHR24567">
    <property type="entry name" value="CRP FAMILY TRANSCRIPTIONAL REGULATORY PROTEIN"/>
    <property type="match status" value="1"/>
</dbReference>
<evidence type="ECO:0000259" key="6">
    <source>
        <dbReference type="PROSITE" id="PS51063"/>
    </source>
</evidence>
<keyword evidence="3" id="KW-0010">Activator</keyword>
<dbReference type="InterPro" id="IPR050397">
    <property type="entry name" value="Env_Response_Regulators"/>
</dbReference>
<evidence type="ECO:0008006" key="9">
    <source>
        <dbReference type="Google" id="ProtNLM"/>
    </source>
</evidence>
<dbReference type="RefSeq" id="WP_094926224.1">
    <property type="nucleotide sequence ID" value="NZ_NPIA01000009.1"/>
</dbReference>
<evidence type="ECO:0000256" key="1">
    <source>
        <dbReference type="ARBA" id="ARBA00023015"/>
    </source>
</evidence>
<dbReference type="SUPFAM" id="SSF51206">
    <property type="entry name" value="cAMP-binding domain-like"/>
    <property type="match status" value="1"/>
</dbReference>
<dbReference type="InterPro" id="IPR014710">
    <property type="entry name" value="RmlC-like_jellyroll"/>
</dbReference>
<dbReference type="InterPro" id="IPR036388">
    <property type="entry name" value="WH-like_DNA-bd_sf"/>
</dbReference>
<feature type="domain" description="Cyclic nucleotide-binding" evidence="5">
    <location>
        <begin position="28"/>
        <end position="125"/>
    </location>
</feature>
<dbReference type="InterPro" id="IPR000595">
    <property type="entry name" value="cNMP-bd_dom"/>
</dbReference>